<accession>A0A423XF81</accession>
<dbReference type="InParanoid" id="A0A423XF81"/>
<keyword evidence="2" id="KW-1185">Reference proteome</keyword>
<name>A0A423XF81_9PEZI</name>
<gene>
    <name evidence="1" type="ORF">VPNG_03744</name>
</gene>
<dbReference type="Proteomes" id="UP000285146">
    <property type="component" value="Unassembled WGS sequence"/>
</dbReference>
<dbReference type="STRING" id="1230097.A0A423XF81"/>
<evidence type="ECO:0000313" key="1">
    <source>
        <dbReference type="EMBL" id="ROW14701.1"/>
    </source>
</evidence>
<organism evidence="1 2">
    <name type="scientific">Cytospora leucostoma</name>
    <dbReference type="NCBI Taxonomy" id="1230097"/>
    <lineage>
        <taxon>Eukaryota</taxon>
        <taxon>Fungi</taxon>
        <taxon>Dikarya</taxon>
        <taxon>Ascomycota</taxon>
        <taxon>Pezizomycotina</taxon>
        <taxon>Sordariomycetes</taxon>
        <taxon>Sordariomycetidae</taxon>
        <taxon>Diaporthales</taxon>
        <taxon>Cytosporaceae</taxon>
        <taxon>Cytospora</taxon>
    </lineage>
</organism>
<comment type="caution">
    <text evidence="1">The sequence shown here is derived from an EMBL/GenBank/DDBJ whole genome shotgun (WGS) entry which is preliminary data.</text>
</comment>
<dbReference type="OrthoDB" id="5243439at2759"/>
<sequence>MAERIIAALDLSYEQHPGQRTNLDALKAYVNSGKPLPVPSQVLYALNGKVHLTSDTEFYNMLDHGDVTLFPDVHVKTNKPLVFYYFGVEFMFPVELRGDRSVTRKALTVNDTGSNLQNIHRSDWDALNVFGHGLHLIDIVTAAKREVVETVLLTIRIIKRITQDADNQMAAEQWLPLTPWFTENVRVVKDDRILLSGAKIRDHLFFATAPGNDRLLISQRKQAIIDALPASHP</sequence>
<evidence type="ECO:0000313" key="2">
    <source>
        <dbReference type="Proteomes" id="UP000285146"/>
    </source>
</evidence>
<dbReference type="EMBL" id="LKEB01000012">
    <property type="protein sequence ID" value="ROW14701.1"/>
    <property type="molecule type" value="Genomic_DNA"/>
</dbReference>
<reference evidence="1 2" key="1">
    <citation type="submission" date="2015-09" db="EMBL/GenBank/DDBJ databases">
        <title>Host preference determinants of Valsa canker pathogens revealed by comparative genomics.</title>
        <authorList>
            <person name="Yin Z."/>
            <person name="Huang L."/>
        </authorList>
    </citation>
    <scope>NUCLEOTIDE SEQUENCE [LARGE SCALE GENOMIC DNA]</scope>
    <source>
        <strain evidence="1 2">SXYLt</strain>
    </source>
</reference>
<dbReference type="AlphaFoldDB" id="A0A423XF81"/>
<proteinExistence type="predicted"/>
<protein>
    <submittedName>
        <fullName evidence="1">Uncharacterized protein</fullName>
    </submittedName>
</protein>